<name>A0ABN5Q0L8_9VIBR</name>
<protein>
    <recommendedName>
        <fullName evidence="4">Oxidoreductase</fullName>
    </recommendedName>
</protein>
<dbReference type="Proteomes" id="UP000272136">
    <property type="component" value="Chromosome 1"/>
</dbReference>
<organism evidence="1 3">
    <name type="scientific">Vibrio owensii</name>
    <dbReference type="NCBI Taxonomy" id="696485"/>
    <lineage>
        <taxon>Bacteria</taxon>
        <taxon>Pseudomonadati</taxon>
        <taxon>Pseudomonadota</taxon>
        <taxon>Gammaproteobacteria</taxon>
        <taxon>Vibrionales</taxon>
        <taxon>Vibrionaceae</taxon>
        <taxon>Vibrio</taxon>
    </lineage>
</organism>
<proteinExistence type="predicted"/>
<evidence type="ECO:0000313" key="1">
    <source>
        <dbReference type="EMBL" id="AYO14394.1"/>
    </source>
</evidence>
<dbReference type="RefSeq" id="WP_060466682.1">
    <property type="nucleotide sequence ID" value="NZ_CP033137.1"/>
</dbReference>
<keyword evidence="3" id="KW-1185">Reference proteome</keyword>
<gene>
    <name evidence="1" type="ORF">D0812_08245</name>
    <name evidence="2" type="ORF">D0812_12860</name>
</gene>
<evidence type="ECO:0000313" key="2">
    <source>
        <dbReference type="EMBL" id="AYO15258.1"/>
    </source>
</evidence>
<evidence type="ECO:0008006" key="4">
    <source>
        <dbReference type="Google" id="ProtNLM"/>
    </source>
</evidence>
<dbReference type="EMBL" id="CP033137">
    <property type="protein sequence ID" value="AYO14394.1"/>
    <property type="molecule type" value="Genomic_DNA"/>
</dbReference>
<dbReference type="EMBL" id="CP033137">
    <property type="protein sequence ID" value="AYO15258.1"/>
    <property type="molecule type" value="Genomic_DNA"/>
</dbReference>
<sequence>MTTTADSLINTSVADARVTLDCMLLSNPERVKELAEQALSQLPEPRAGIQNCHMTRIAMLRTMVRRANKLLAKSK</sequence>
<accession>A0ABN5Q0L8</accession>
<reference evidence="1 3" key="1">
    <citation type="submission" date="2018-10" db="EMBL/GenBank/DDBJ databases">
        <title>Whole Genome of Vibrio owensii strain 170502, isolated from Acute Hepatopancreatic Necrosis Disease (AHPND) shrimp.</title>
        <authorList>
            <person name="Yan M."/>
            <person name="Wang X."/>
            <person name="Wang Y."/>
        </authorList>
    </citation>
    <scope>NUCLEOTIDE SEQUENCE [LARGE SCALE GENOMIC DNA]</scope>
    <source>
        <strain evidence="1 3">1700302</strain>
    </source>
</reference>
<evidence type="ECO:0000313" key="3">
    <source>
        <dbReference type="Proteomes" id="UP000272136"/>
    </source>
</evidence>